<dbReference type="InterPro" id="IPR018323">
    <property type="entry name" value="OM_lipoprot_carrier_LolA_Pbac"/>
</dbReference>
<keyword evidence="8 10" id="KW-0653">Protein transport</keyword>
<keyword evidence="6 10" id="KW-0732">Signal</keyword>
<evidence type="ECO:0000256" key="4">
    <source>
        <dbReference type="ARBA" id="ARBA00014035"/>
    </source>
</evidence>
<dbReference type="Gene3D" id="2.50.20.10">
    <property type="entry name" value="Lipoprotein localisation LolA/LolB/LppX"/>
    <property type="match status" value="1"/>
</dbReference>
<dbReference type="HAMAP" id="MF_00240">
    <property type="entry name" value="LolA"/>
    <property type="match status" value="1"/>
</dbReference>
<comment type="function">
    <text evidence="10">Participates in the translocation of lipoproteins from the inner membrane to the outer membrane. Only forms a complex with a lipoprotein if the residue after the N-terminal Cys is not an aspartate (The Asp acts as a targeting signal to indicate that the lipoprotein should stay in the inner membrane).</text>
</comment>
<evidence type="ECO:0000313" key="12">
    <source>
        <dbReference type="Proteomes" id="UP000477651"/>
    </source>
</evidence>
<dbReference type="Proteomes" id="UP000477651">
    <property type="component" value="Unassembled WGS sequence"/>
</dbReference>
<proteinExistence type="inferred from homology"/>
<evidence type="ECO:0000256" key="8">
    <source>
        <dbReference type="ARBA" id="ARBA00022927"/>
    </source>
</evidence>
<protein>
    <recommendedName>
        <fullName evidence="4 10">Outer-membrane lipoprotein carrier protein</fullName>
    </recommendedName>
</protein>
<organism evidence="11 12">
    <name type="scientific">Pelistega ratti</name>
    <dbReference type="NCBI Taxonomy" id="2652177"/>
    <lineage>
        <taxon>Bacteria</taxon>
        <taxon>Pseudomonadati</taxon>
        <taxon>Pseudomonadota</taxon>
        <taxon>Betaproteobacteria</taxon>
        <taxon>Burkholderiales</taxon>
        <taxon>Alcaligenaceae</taxon>
        <taxon>Pelistega</taxon>
    </lineage>
</organism>
<evidence type="ECO:0000256" key="7">
    <source>
        <dbReference type="ARBA" id="ARBA00022764"/>
    </source>
</evidence>
<comment type="caution">
    <text evidence="11">The sequence shown here is derived from an EMBL/GenBank/DDBJ whole genome shotgun (WGS) entry which is preliminary data.</text>
</comment>
<feature type="signal peptide" evidence="10">
    <location>
        <begin position="1"/>
        <end position="22"/>
    </location>
</feature>
<reference evidence="11 12" key="1">
    <citation type="submission" date="2020-02" db="EMBL/GenBank/DDBJ databases">
        <title>Pelistega sp. NLN82 were isolated from wild rodents of the Hainan Island.</title>
        <authorList>
            <person name="Niu N."/>
            <person name="Zhou J."/>
        </authorList>
    </citation>
    <scope>NUCLEOTIDE SEQUENCE [LARGE SCALE GENOMIC DNA]</scope>
    <source>
        <strain evidence="11 12">NLN82</strain>
    </source>
</reference>
<evidence type="ECO:0000256" key="6">
    <source>
        <dbReference type="ARBA" id="ARBA00022729"/>
    </source>
</evidence>
<comment type="similarity">
    <text evidence="2 10">Belongs to the LolA family.</text>
</comment>
<dbReference type="PANTHER" id="PTHR35869:SF1">
    <property type="entry name" value="OUTER-MEMBRANE LIPOPROTEIN CARRIER PROTEIN"/>
    <property type="match status" value="1"/>
</dbReference>
<dbReference type="GO" id="GO:0042953">
    <property type="term" value="P:lipoprotein transport"/>
    <property type="evidence" value="ECO:0007669"/>
    <property type="project" value="InterPro"/>
</dbReference>
<evidence type="ECO:0000256" key="2">
    <source>
        <dbReference type="ARBA" id="ARBA00007615"/>
    </source>
</evidence>
<evidence type="ECO:0000256" key="5">
    <source>
        <dbReference type="ARBA" id="ARBA00022448"/>
    </source>
</evidence>
<feature type="chain" id="PRO_5027193425" description="Outer-membrane lipoprotein carrier protein" evidence="10">
    <location>
        <begin position="23"/>
        <end position="244"/>
    </location>
</feature>
<keyword evidence="5 10" id="KW-0813">Transport</keyword>
<evidence type="ECO:0000256" key="9">
    <source>
        <dbReference type="ARBA" id="ARBA00023186"/>
    </source>
</evidence>
<keyword evidence="12" id="KW-1185">Reference proteome</keyword>
<sequence length="244" mass="26879" precursor="true">MKRTFSVLAMSTCLLMGTVALAQELQVSPDLANQSFSVSTDLGDIQFSAIPAVKNQTKTDARQQLSDFVKNIQSATGQFAQETVGGNNPQPPSSGDFAFQRNGGKFSWHIRKPYEQHIVSDGRIVSQYDPDLMQVTERTIKGALGSSPAAILFGKGNLENNFTVQILPESEGMVWLRATPKVADEGMNYIDIAFANNLPAELRILDSFGQTTHIKLRNFKSNVSIANKTFQLNLPNNVERVRLD</sequence>
<comment type="subcellular location">
    <subcellularLocation>
        <location evidence="1 10">Periplasm</location>
    </subcellularLocation>
</comment>
<dbReference type="SUPFAM" id="SSF89392">
    <property type="entry name" value="Prokaryotic lipoproteins and lipoprotein localization factors"/>
    <property type="match status" value="1"/>
</dbReference>
<dbReference type="GO" id="GO:0030288">
    <property type="term" value="C:outer membrane-bounded periplasmic space"/>
    <property type="evidence" value="ECO:0007669"/>
    <property type="project" value="TreeGrafter"/>
</dbReference>
<dbReference type="InterPro" id="IPR004564">
    <property type="entry name" value="OM_lipoprot_carrier_LolA-like"/>
</dbReference>
<dbReference type="InterPro" id="IPR029046">
    <property type="entry name" value="LolA/LolB/LppX"/>
</dbReference>
<evidence type="ECO:0000256" key="10">
    <source>
        <dbReference type="HAMAP-Rule" id="MF_00240"/>
    </source>
</evidence>
<dbReference type="Pfam" id="PF03548">
    <property type="entry name" value="LolA"/>
    <property type="match status" value="1"/>
</dbReference>
<dbReference type="GO" id="GO:0044874">
    <property type="term" value="P:lipoprotein localization to outer membrane"/>
    <property type="evidence" value="ECO:0007669"/>
    <property type="project" value="UniProtKB-UniRule"/>
</dbReference>
<dbReference type="AlphaFoldDB" id="A0A6L9Y5A6"/>
<keyword evidence="7 10" id="KW-0574">Periplasm</keyword>
<keyword evidence="9 10" id="KW-0143">Chaperone</keyword>
<accession>A0A6L9Y5A6</accession>
<evidence type="ECO:0000256" key="1">
    <source>
        <dbReference type="ARBA" id="ARBA00004418"/>
    </source>
</evidence>
<comment type="subunit">
    <text evidence="3 10">Monomer.</text>
</comment>
<dbReference type="PANTHER" id="PTHR35869">
    <property type="entry name" value="OUTER-MEMBRANE LIPOPROTEIN CARRIER PROTEIN"/>
    <property type="match status" value="1"/>
</dbReference>
<dbReference type="EMBL" id="JAAGYR010000002">
    <property type="protein sequence ID" value="NEN74988.1"/>
    <property type="molecule type" value="Genomic_DNA"/>
</dbReference>
<gene>
    <name evidence="10" type="primary">lolA</name>
    <name evidence="11" type="ORF">F9B74_01410</name>
</gene>
<dbReference type="RefSeq" id="WP_159990242.1">
    <property type="nucleotide sequence ID" value="NZ_CP047165.1"/>
</dbReference>
<keyword evidence="11" id="KW-0449">Lipoprotein</keyword>
<dbReference type="CDD" id="cd16325">
    <property type="entry name" value="LolA"/>
    <property type="match status" value="1"/>
</dbReference>
<evidence type="ECO:0000256" key="3">
    <source>
        <dbReference type="ARBA" id="ARBA00011245"/>
    </source>
</evidence>
<evidence type="ECO:0000313" key="11">
    <source>
        <dbReference type="EMBL" id="NEN74988.1"/>
    </source>
</evidence>
<name>A0A6L9Y5A6_9BURK</name>